<evidence type="ECO:0000313" key="2">
    <source>
        <dbReference type="EMBL" id="CBF85794.1"/>
    </source>
</evidence>
<dbReference type="VEuPathDB" id="FungiDB:AN1903"/>
<organism evidence="2 3">
    <name type="scientific">Emericella nidulans (strain FGSC A4 / ATCC 38163 / CBS 112.46 / NRRL 194 / M139)</name>
    <name type="common">Aspergillus nidulans</name>
    <dbReference type="NCBI Taxonomy" id="227321"/>
    <lineage>
        <taxon>Eukaryota</taxon>
        <taxon>Fungi</taxon>
        <taxon>Dikarya</taxon>
        <taxon>Ascomycota</taxon>
        <taxon>Pezizomycotina</taxon>
        <taxon>Eurotiomycetes</taxon>
        <taxon>Eurotiomycetidae</taxon>
        <taxon>Eurotiales</taxon>
        <taxon>Aspergillaceae</taxon>
        <taxon>Aspergillus</taxon>
        <taxon>Aspergillus subgen. Nidulantes</taxon>
    </lineage>
</organism>
<sequence>MALRDKRPKCIGLSPRFRDRGPSPEGSLGLCQLGAKQAWAMSFLVLKVLGLLPNTPLTNTPMPEGESDGPGYRGALGALRRRHYKSLQSPTDFQANDN</sequence>
<dbReference type="KEGG" id="ani:ANIA_01903"/>
<dbReference type="RefSeq" id="XP_659507.1">
    <property type="nucleotide sequence ID" value="XM_654415.1"/>
</dbReference>
<dbReference type="InParanoid" id="Q5BC27"/>
<feature type="region of interest" description="Disordered" evidence="1">
    <location>
        <begin position="55"/>
        <end position="75"/>
    </location>
</feature>
<dbReference type="EMBL" id="BN001307">
    <property type="protein sequence ID" value="CBF85794.1"/>
    <property type="molecule type" value="Genomic_DNA"/>
</dbReference>
<accession>Q5BC27</accession>
<protein>
    <submittedName>
        <fullName evidence="2">Uncharacterized protein</fullName>
    </submittedName>
</protein>
<reference evidence="3" key="2">
    <citation type="journal article" date="2009" name="Fungal Genet. Biol.">
        <title>The 2008 update of the Aspergillus nidulans genome annotation: a community effort.</title>
        <authorList>
            <person name="Wortman J.R."/>
            <person name="Gilsenan J.M."/>
            <person name="Joardar V."/>
            <person name="Deegan J."/>
            <person name="Clutterbuck J."/>
            <person name="Andersen M.R."/>
            <person name="Archer D."/>
            <person name="Bencina M."/>
            <person name="Braus G."/>
            <person name="Coutinho P."/>
            <person name="von Dohren H."/>
            <person name="Doonan J."/>
            <person name="Driessen A.J."/>
            <person name="Durek P."/>
            <person name="Espeso E."/>
            <person name="Fekete E."/>
            <person name="Flipphi M."/>
            <person name="Estrada C.G."/>
            <person name="Geysens S."/>
            <person name="Goldman G."/>
            <person name="de Groot P.W."/>
            <person name="Hansen K."/>
            <person name="Harris S.D."/>
            <person name="Heinekamp T."/>
            <person name="Helmstaedt K."/>
            <person name="Henrissat B."/>
            <person name="Hofmann G."/>
            <person name="Homan T."/>
            <person name="Horio T."/>
            <person name="Horiuchi H."/>
            <person name="James S."/>
            <person name="Jones M."/>
            <person name="Karaffa L."/>
            <person name="Karanyi Z."/>
            <person name="Kato M."/>
            <person name="Keller N."/>
            <person name="Kelly D.E."/>
            <person name="Kiel J.A."/>
            <person name="Kim J.M."/>
            <person name="van der Klei I.J."/>
            <person name="Klis F.M."/>
            <person name="Kovalchuk A."/>
            <person name="Krasevec N."/>
            <person name="Kubicek C.P."/>
            <person name="Liu B."/>
            <person name="Maccabe A."/>
            <person name="Meyer V."/>
            <person name="Mirabito P."/>
            <person name="Miskei M."/>
            <person name="Mos M."/>
            <person name="Mullins J."/>
            <person name="Nelson D.R."/>
            <person name="Nielsen J."/>
            <person name="Oakley B.R."/>
            <person name="Osmani S.A."/>
            <person name="Pakula T."/>
            <person name="Paszewski A."/>
            <person name="Paulsen I."/>
            <person name="Pilsyk S."/>
            <person name="Pocsi I."/>
            <person name="Punt P.J."/>
            <person name="Ram A.F."/>
            <person name="Ren Q."/>
            <person name="Robellet X."/>
            <person name="Robson G."/>
            <person name="Seiboth B."/>
            <person name="van Solingen P."/>
            <person name="Specht T."/>
            <person name="Sun J."/>
            <person name="Taheri-Talesh N."/>
            <person name="Takeshita N."/>
            <person name="Ussery D."/>
            <person name="vanKuyk P.A."/>
            <person name="Visser H."/>
            <person name="van de Vondervoort P.J."/>
            <person name="de Vries R.P."/>
            <person name="Walton J."/>
            <person name="Xiang X."/>
            <person name="Xiong Y."/>
            <person name="Zeng A.P."/>
            <person name="Brandt B.W."/>
            <person name="Cornell M.J."/>
            <person name="van den Hondel C.A."/>
            <person name="Visser J."/>
            <person name="Oliver S.G."/>
            <person name="Turner G."/>
        </authorList>
    </citation>
    <scope>GENOME REANNOTATION</scope>
    <source>
        <strain evidence="3">FGSC A4 / ATCC 38163 / CBS 112.46 / NRRL 194 / M139</strain>
    </source>
</reference>
<proteinExistence type="predicted"/>
<evidence type="ECO:0000256" key="1">
    <source>
        <dbReference type="SAM" id="MobiDB-lite"/>
    </source>
</evidence>
<evidence type="ECO:0000313" key="3">
    <source>
        <dbReference type="Proteomes" id="UP000000560"/>
    </source>
</evidence>
<gene>
    <name evidence="2" type="ORF">ANIA_01903</name>
</gene>
<dbReference type="AlphaFoldDB" id="Q5BC27"/>
<keyword evidence="3" id="KW-1185">Reference proteome</keyword>
<dbReference type="Proteomes" id="UP000000560">
    <property type="component" value="Chromosome VII"/>
</dbReference>
<feature type="region of interest" description="Disordered" evidence="1">
    <location>
        <begin position="1"/>
        <end position="25"/>
    </location>
</feature>
<dbReference type="GeneID" id="2874763"/>
<accession>C8VKS3</accession>
<name>Q5BC27_EMENI</name>
<dbReference type="HOGENOM" id="CLU_2333599_0_0_1"/>
<reference evidence="3" key="1">
    <citation type="journal article" date="2005" name="Nature">
        <title>Sequencing of Aspergillus nidulans and comparative analysis with A. fumigatus and A. oryzae.</title>
        <authorList>
            <person name="Galagan J.E."/>
            <person name="Calvo S.E."/>
            <person name="Cuomo C."/>
            <person name="Ma L.J."/>
            <person name="Wortman J.R."/>
            <person name="Batzoglou S."/>
            <person name="Lee S.I."/>
            <person name="Basturkmen M."/>
            <person name="Spevak C.C."/>
            <person name="Clutterbuck J."/>
            <person name="Kapitonov V."/>
            <person name="Jurka J."/>
            <person name="Scazzocchio C."/>
            <person name="Farman M."/>
            <person name="Butler J."/>
            <person name="Purcell S."/>
            <person name="Harris S."/>
            <person name="Braus G.H."/>
            <person name="Draht O."/>
            <person name="Busch S."/>
            <person name="D'Enfert C."/>
            <person name="Bouchier C."/>
            <person name="Goldman G.H."/>
            <person name="Bell-Pedersen D."/>
            <person name="Griffiths-Jones S."/>
            <person name="Doonan J.H."/>
            <person name="Yu J."/>
            <person name="Vienken K."/>
            <person name="Pain A."/>
            <person name="Freitag M."/>
            <person name="Selker E.U."/>
            <person name="Archer D.B."/>
            <person name="Penalva M.A."/>
            <person name="Oakley B.R."/>
            <person name="Momany M."/>
            <person name="Tanaka T."/>
            <person name="Kumagai T."/>
            <person name="Asai K."/>
            <person name="Machida M."/>
            <person name="Nierman W.C."/>
            <person name="Denning D.W."/>
            <person name="Caddick M."/>
            <person name="Hynes M."/>
            <person name="Paoletti M."/>
            <person name="Fischer R."/>
            <person name="Miller B."/>
            <person name="Dyer P."/>
            <person name="Sachs M.S."/>
            <person name="Osmani S.A."/>
            <person name="Birren B.W."/>
        </authorList>
    </citation>
    <scope>NUCLEOTIDE SEQUENCE [LARGE SCALE GENOMIC DNA]</scope>
    <source>
        <strain evidence="3">FGSC A4 / ATCC 38163 / CBS 112.46 / NRRL 194 / M139</strain>
    </source>
</reference>